<protein>
    <recommendedName>
        <fullName evidence="4">CCHC-type domain-containing protein</fullName>
    </recommendedName>
</protein>
<evidence type="ECO:0000256" key="1">
    <source>
        <dbReference type="PROSITE-ProRule" id="PRU00047"/>
    </source>
</evidence>
<sequence>MPITPRENQEEFVAESSAAEGVQTRAQSARDAARRQSFDANRGMGESNDANMLLVLRQMMEEQARRQEEQARRQEEQARQMMEEQARRQEEQARRQEEQARLMMEEQAQTRRMMEEQARRQEEQAHQMMEEQARRIGEKLGDLKIQVEKKIENLESDMDCKFSKQDKRILGLEQEMQCLKTKGVVTTVAPSGNLKVPPFDGTSSWGAYKIQFETVAESNGWNDDQAVTALMLGLRGEALDVLEVMTGKVTLTRLLDALESRYGDSNLEPVYRAQLRERAQRPSESLQEWGLEIEKLVRKAYASLPDVADKILVQTFIDGIRDREVRISVNLGHHKNLKDALAHALEVEAIRKDSRPYRIRAVTEKPNSCQRGPTCYLCGEVGHMRFSCPKKDFRGDVKVRRGNTLVIDGVVNGTKCDLTLDTGASRTVIRYQLLKSFYGSPSRGIVQLVTATGQRITDRGEGIATFKIGGRFYRHKVVLADIVDDCIIGLDFMKLYNCKIDLEKGIFKCGEQEVCLKGHSTNSGFDVCRVINVDGQASNQQEWKVTETYEEALSRQLSKAEEQLNKLSDMISTHERELRRSSDVSQQHCEKVNKQDGREIGHVRILRTDTIRSDWGGKLMQIAQQEDCDIKPILVWMKSSAVKPQWSKVASTSTTTKSYWAQWDSLVLHNGVLCRKLKNAQGDHLQIVVPRSKVRDILEMFHTDLSSGHLGVKRTLMKIKEIFYWIHYREDVEDWIKKCKDCAAIKDSQTRSPWERITVNESDDARDEHV</sequence>
<keyword evidence="6" id="KW-1185">Reference proteome</keyword>
<dbReference type="Pfam" id="PF00098">
    <property type="entry name" value="zf-CCHC"/>
    <property type="match status" value="1"/>
</dbReference>
<name>A0A821M401_9NEOP</name>
<dbReference type="InterPro" id="IPR041588">
    <property type="entry name" value="Integrase_H2C2"/>
</dbReference>
<dbReference type="GO" id="GO:0004190">
    <property type="term" value="F:aspartic-type endopeptidase activity"/>
    <property type="evidence" value="ECO:0007669"/>
    <property type="project" value="InterPro"/>
</dbReference>
<dbReference type="Pfam" id="PF13650">
    <property type="entry name" value="Asp_protease_2"/>
    <property type="match status" value="1"/>
</dbReference>
<dbReference type="GO" id="GO:0006508">
    <property type="term" value="P:proteolysis"/>
    <property type="evidence" value="ECO:0007669"/>
    <property type="project" value="InterPro"/>
</dbReference>
<dbReference type="CDD" id="cd05483">
    <property type="entry name" value="retropepsin_like_bacteria"/>
    <property type="match status" value="1"/>
</dbReference>
<accession>A0A821M401</accession>
<dbReference type="GO" id="GO:0008270">
    <property type="term" value="F:zinc ion binding"/>
    <property type="evidence" value="ECO:0007669"/>
    <property type="project" value="UniProtKB-KW"/>
</dbReference>
<reference evidence="5" key="1">
    <citation type="submission" date="2021-02" db="EMBL/GenBank/DDBJ databases">
        <authorList>
            <person name="Steward A R."/>
        </authorList>
    </citation>
    <scope>NUCLEOTIDE SEQUENCE</scope>
</reference>
<evidence type="ECO:0000256" key="3">
    <source>
        <dbReference type="SAM" id="MobiDB-lite"/>
    </source>
</evidence>
<feature type="region of interest" description="Disordered" evidence="3">
    <location>
        <begin position="62"/>
        <end position="99"/>
    </location>
</feature>
<keyword evidence="1" id="KW-0479">Metal-binding</keyword>
<dbReference type="EMBL" id="CAJOBZ010000002">
    <property type="protein sequence ID" value="CAF4760081.1"/>
    <property type="molecule type" value="Genomic_DNA"/>
</dbReference>
<dbReference type="Gene3D" id="2.40.70.10">
    <property type="entry name" value="Acid Proteases"/>
    <property type="match status" value="1"/>
</dbReference>
<dbReference type="InterPro" id="IPR021109">
    <property type="entry name" value="Peptidase_aspartic_dom_sf"/>
</dbReference>
<evidence type="ECO:0000256" key="2">
    <source>
        <dbReference type="SAM" id="Coils"/>
    </source>
</evidence>
<dbReference type="SMART" id="SM00343">
    <property type="entry name" value="ZnF_C2HC"/>
    <property type="match status" value="1"/>
</dbReference>
<dbReference type="SUPFAM" id="SSF50630">
    <property type="entry name" value="Acid proteases"/>
    <property type="match status" value="1"/>
</dbReference>
<dbReference type="AlphaFoldDB" id="A0A821M401"/>
<dbReference type="PANTHER" id="PTHR45823:SF1">
    <property type="entry name" value="T-SNARE COILED-COIL HOMOLOGY DOMAIN-CONTAINING PROTEIN"/>
    <property type="match status" value="1"/>
</dbReference>
<dbReference type="InterPro" id="IPR034122">
    <property type="entry name" value="Retropepsin-like_bacterial"/>
</dbReference>
<feature type="region of interest" description="Disordered" evidence="3">
    <location>
        <begin position="1"/>
        <end position="47"/>
    </location>
</feature>
<feature type="domain" description="CCHC-type" evidence="4">
    <location>
        <begin position="375"/>
        <end position="390"/>
    </location>
</feature>
<proteinExistence type="predicted"/>
<keyword evidence="1" id="KW-0862">Zinc</keyword>
<comment type="caution">
    <text evidence="5">The sequence shown here is derived from an EMBL/GenBank/DDBJ whole genome shotgun (WGS) entry which is preliminary data.</text>
</comment>
<keyword evidence="1" id="KW-0863">Zinc-finger</keyword>
<dbReference type="InterPro" id="IPR001878">
    <property type="entry name" value="Znf_CCHC"/>
</dbReference>
<dbReference type="OrthoDB" id="6927537at2759"/>
<dbReference type="GO" id="GO:0003676">
    <property type="term" value="F:nucleic acid binding"/>
    <property type="evidence" value="ECO:0007669"/>
    <property type="project" value="InterPro"/>
</dbReference>
<evidence type="ECO:0000259" key="4">
    <source>
        <dbReference type="PROSITE" id="PS50158"/>
    </source>
</evidence>
<organism evidence="5 6">
    <name type="scientific">Pieris macdunnoughi</name>
    <dbReference type="NCBI Taxonomy" id="345717"/>
    <lineage>
        <taxon>Eukaryota</taxon>
        <taxon>Metazoa</taxon>
        <taxon>Ecdysozoa</taxon>
        <taxon>Arthropoda</taxon>
        <taxon>Hexapoda</taxon>
        <taxon>Insecta</taxon>
        <taxon>Pterygota</taxon>
        <taxon>Neoptera</taxon>
        <taxon>Endopterygota</taxon>
        <taxon>Lepidoptera</taxon>
        <taxon>Glossata</taxon>
        <taxon>Ditrysia</taxon>
        <taxon>Papilionoidea</taxon>
        <taxon>Pieridae</taxon>
        <taxon>Pierinae</taxon>
        <taxon>Pieris</taxon>
    </lineage>
</organism>
<evidence type="ECO:0000313" key="5">
    <source>
        <dbReference type="EMBL" id="CAF4760081.1"/>
    </source>
</evidence>
<dbReference type="FunFam" id="1.10.340.70:FF:000001">
    <property type="entry name" value="Retrovirus-related Pol polyprotein from transposon gypsy-like Protein"/>
    <property type="match status" value="1"/>
</dbReference>
<dbReference type="InterPro" id="IPR001969">
    <property type="entry name" value="Aspartic_peptidase_AS"/>
</dbReference>
<dbReference type="PANTHER" id="PTHR45823">
    <property type="entry name" value="T-SNARE COILED-COIL HOMOLOGY DOMAIN-CONTAINING PROTEIN"/>
    <property type="match status" value="1"/>
</dbReference>
<dbReference type="PROSITE" id="PS50158">
    <property type="entry name" value="ZF_CCHC"/>
    <property type="match status" value="1"/>
</dbReference>
<dbReference type="Pfam" id="PF17921">
    <property type="entry name" value="Integrase_H2C2"/>
    <property type="match status" value="1"/>
</dbReference>
<feature type="coiled-coil region" evidence="2">
    <location>
        <begin position="550"/>
        <end position="577"/>
    </location>
</feature>
<keyword evidence="2" id="KW-0175">Coiled coil</keyword>
<dbReference type="Proteomes" id="UP000663880">
    <property type="component" value="Unassembled WGS sequence"/>
</dbReference>
<dbReference type="PROSITE" id="PS00141">
    <property type="entry name" value="ASP_PROTEASE"/>
    <property type="match status" value="1"/>
</dbReference>
<dbReference type="Gene3D" id="1.10.340.70">
    <property type="match status" value="1"/>
</dbReference>
<gene>
    <name evidence="5" type="ORF">PMACD_LOCUS1252</name>
</gene>
<dbReference type="InterPro" id="IPR036875">
    <property type="entry name" value="Znf_CCHC_sf"/>
</dbReference>
<dbReference type="SUPFAM" id="SSF57756">
    <property type="entry name" value="Retrovirus zinc finger-like domains"/>
    <property type="match status" value="1"/>
</dbReference>
<evidence type="ECO:0000313" key="6">
    <source>
        <dbReference type="Proteomes" id="UP000663880"/>
    </source>
</evidence>